<protein>
    <submittedName>
        <fullName evidence="1">Uncharacterized protein</fullName>
    </submittedName>
</protein>
<proteinExistence type="predicted"/>
<dbReference type="EMBL" id="GBXM01010928">
    <property type="protein sequence ID" value="JAH97649.1"/>
    <property type="molecule type" value="Transcribed_RNA"/>
</dbReference>
<accession>A0A0E9X4W2</accession>
<reference evidence="1" key="2">
    <citation type="journal article" date="2015" name="Fish Shellfish Immunol.">
        <title>Early steps in the European eel (Anguilla anguilla)-Vibrio vulnificus interaction in the gills: Role of the RtxA13 toxin.</title>
        <authorList>
            <person name="Callol A."/>
            <person name="Pajuelo D."/>
            <person name="Ebbesson L."/>
            <person name="Teles M."/>
            <person name="MacKenzie S."/>
            <person name="Amaro C."/>
        </authorList>
    </citation>
    <scope>NUCLEOTIDE SEQUENCE</scope>
</reference>
<organism evidence="1">
    <name type="scientific">Anguilla anguilla</name>
    <name type="common">European freshwater eel</name>
    <name type="synonym">Muraena anguilla</name>
    <dbReference type="NCBI Taxonomy" id="7936"/>
    <lineage>
        <taxon>Eukaryota</taxon>
        <taxon>Metazoa</taxon>
        <taxon>Chordata</taxon>
        <taxon>Craniata</taxon>
        <taxon>Vertebrata</taxon>
        <taxon>Euteleostomi</taxon>
        <taxon>Actinopterygii</taxon>
        <taxon>Neopterygii</taxon>
        <taxon>Teleostei</taxon>
        <taxon>Anguilliformes</taxon>
        <taxon>Anguillidae</taxon>
        <taxon>Anguilla</taxon>
    </lineage>
</organism>
<evidence type="ECO:0000313" key="1">
    <source>
        <dbReference type="EMBL" id="JAH97649.1"/>
    </source>
</evidence>
<name>A0A0E9X4W2_ANGAN</name>
<reference evidence="1" key="1">
    <citation type="submission" date="2014-11" db="EMBL/GenBank/DDBJ databases">
        <authorList>
            <person name="Amaro Gonzalez C."/>
        </authorList>
    </citation>
    <scope>NUCLEOTIDE SEQUENCE</scope>
</reference>
<dbReference type="AlphaFoldDB" id="A0A0E9X4W2"/>
<sequence>MCVLSDVAMQMTGFSFFFFVKPILENHNFRLIKTKKVVDILGDFSLQLLNIWLVHGGI</sequence>